<dbReference type="OrthoDB" id="10260596at2759"/>
<dbReference type="Proteomes" id="UP000626092">
    <property type="component" value="Unassembled WGS sequence"/>
</dbReference>
<evidence type="ECO:0000256" key="2">
    <source>
        <dbReference type="ARBA" id="ARBA00022980"/>
    </source>
</evidence>
<evidence type="ECO:0000256" key="1">
    <source>
        <dbReference type="ARBA" id="ARBA00009312"/>
    </source>
</evidence>
<dbReference type="Pfam" id="PF17834">
    <property type="entry name" value="GHD"/>
    <property type="match status" value="1"/>
</dbReference>
<sequence>MIRFSPLSLTLLALISSILYELLSSSIINPSKAKQVSSQLRAFLYEGFLADKECNHFISLVGFVVFLIWAKSELKRSAVANNESGKSELSEVQTSSRMFIAKGKVHVFQRKASCAAFLANYDTNSAAKITFQNMQYDLPRLSIGDSVFCLFSCQAFYDKRLTQEVIRDTLGENADLEHLNFDWIGTPSFHGDGRCTGERWSKSVCGCIVSPDLSVLNLVIVKKRESKLPGLTDTDKPRLRGPNRASKICKLFNISREDNVQKYVNTYRWMFTDKAGRF</sequence>
<organism evidence="5 6">
    <name type="scientific">Rhododendron simsii</name>
    <name type="common">Sims's rhododendron</name>
    <dbReference type="NCBI Taxonomy" id="118357"/>
    <lineage>
        <taxon>Eukaryota</taxon>
        <taxon>Viridiplantae</taxon>
        <taxon>Streptophyta</taxon>
        <taxon>Embryophyta</taxon>
        <taxon>Tracheophyta</taxon>
        <taxon>Spermatophyta</taxon>
        <taxon>Magnoliopsida</taxon>
        <taxon>eudicotyledons</taxon>
        <taxon>Gunneridae</taxon>
        <taxon>Pentapetalae</taxon>
        <taxon>asterids</taxon>
        <taxon>Ericales</taxon>
        <taxon>Ericaceae</taxon>
        <taxon>Ericoideae</taxon>
        <taxon>Rhodoreae</taxon>
        <taxon>Rhododendron</taxon>
    </lineage>
</organism>
<evidence type="ECO:0000259" key="4">
    <source>
        <dbReference type="Pfam" id="PF17834"/>
    </source>
</evidence>
<keyword evidence="6" id="KW-1185">Reference proteome</keyword>
<evidence type="ECO:0000313" key="6">
    <source>
        <dbReference type="Proteomes" id="UP000626092"/>
    </source>
</evidence>
<gene>
    <name evidence="5" type="ORF">RHSIM_Rhsim03G0071800</name>
</gene>
<dbReference type="SMART" id="SM01405">
    <property type="entry name" value="Ribosomal_S6e"/>
    <property type="match status" value="1"/>
</dbReference>
<dbReference type="InterPro" id="IPR041392">
    <property type="entry name" value="GHD"/>
</dbReference>
<protein>
    <recommendedName>
        <fullName evidence="4">Beta-galactosidase beta-sandwich domain-containing protein</fullName>
    </recommendedName>
</protein>
<dbReference type="Gene3D" id="2.60.120.620">
    <property type="entry name" value="q2cbj1_9rhob like domain"/>
    <property type="match status" value="1"/>
</dbReference>
<dbReference type="GO" id="GO:0005840">
    <property type="term" value="C:ribosome"/>
    <property type="evidence" value="ECO:0007669"/>
    <property type="project" value="UniProtKB-KW"/>
</dbReference>
<name>A0A834HD88_RHOSS</name>
<accession>A0A834HD88</accession>
<comment type="caution">
    <text evidence="5">The sequence shown here is derived from an EMBL/GenBank/DDBJ whole genome shotgun (WGS) entry which is preliminary data.</text>
</comment>
<keyword evidence="3" id="KW-0687">Ribonucleoprotein</keyword>
<dbReference type="PANTHER" id="PTHR11502">
    <property type="entry name" value="40S RIBOSOMAL PROTEIN S6"/>
    <property type="match status" value="1"/>
</dbReference>
<dbReference type="GO" id="GO:0003735">
    <property type="term" value="F:structural constituent of ribosome"/>
    <property type="evidence" value="ECO:0007669"/>
    <property type="project" value="InterPro"/>
</dbReference>
<dbReference type="EMBL" id="WJXA01000003">
    <property type="protein sequence ID" value="KAF7149004.1"/>
    <property type="molecule type" value="Genomic_DNA"/>
</dbReference>
<keyword evidence="2" id="KW-0689">Ribosomal protein</keyword>
<reference evidence="5" key="1">
    <citation type="submission" date="2019-11" db="EMBL/GenBank/DDBJ databases">
        <authorList>
            <person name="Liu Y."/>
            <person name="Hou J."/>
            <person name="Li T.-Q."/>
            <person name="Guan C.-H."/>
            <person name="Wu X."/>
            <person name="Wu H.-Z."/>
            <person name="Ling F."/>
            <person name="Zhang R."/>
            <person name="Shi X.-G."/>
            <person name="Ren J.-P."/>
            <person name="Chen E.-F."/>
            <person name="Sun J.-M."/>
        </authorList>
    </citation>
    <scope>NUCLEOTIDE SEQUENCE</scope>
    <source>
        <strain evidence="5">Adult_tree_wgs_1</strain>
        <tissue evidence="5">Leaves</tissue>
    </source>
</reference>
<comment type="similarity">
    <text evidence="1">Belongs to the eukaryotic ribosomal protein eS6 family.</text>
</comment>
<dbReference type="Pfam" id="PF01092">
    <property type="entry name" value="Ribosomal_S6e"/>
    <property type="match status" value="1"/>
</dbReference>
<dbReference type="InterPro" id="IPR001377">
    <property type="entry name" value="Ribosomal_eS6"/>
</dbReference>
<dbReference type="AlphaFoldDB" id="A0A834HD88"/>
<proteinExistence type="inferred from homology"/>
<dbReference type="GO" id="GO:0006412">
    <property type="term" value="P:translation"/>
    <property type="evidence" value="ECO:0007669"/>
    <property type="project" value="InterPro"/>
</dbReference>
<dbReference type="GO" id="GO:1990904">
    <property type="term" value="C:ribonucleoprotein complex"/>
    <property type="evidence" value="ECO:0007669"/>
    <property type="project" value="UniProtKB-KW"/>
</dbReference>
<evidence type="ECO:0000313" key="5">
    <source>
        <dbReference type="EMBL" id="KAF7149004.1"/>
    </source>
</evidence>
<evidence type="ECO:0000256" key="3">
    <source>
        <dbReference type="ARBA" id="ARBA00023274"/>
    </source>
</evidence>
<feature type="domain" description="Beta-galactosidase beta-sandwich" evidence="4">
    <location>
        <begin position="105"/>
        <end position="144"/>
    </location>
</feature>
<dbReference type="Gene3D" id="1.20.5.2650">
    <property type="match status" value="1"/>
</dbReference>